<evidence type="ECO:0000256" key="1">
    <source>
        <dbReference type="SAM" id="Phobius"/>
    </source>
</evidence>
<proteinExistence type="predicted"/>
<feature type="transmembrane region" description="Helical" evidence="1">
    <location>
        <begin position="132"/>
        <end position="155"/>
    </location>
</feature>
<dbReference type="Proteomes" id="UP000182466">
    <property type="component" value="Unassembled WGS sequence"/>
</dbReference>
<evidence type="ECO:0000313" key="2">
    <source>
        <dbReference type="EMBL" id="SFU07346.1"/>
    </source>
</evidence>
<feature type="transmembrane region" description="Helical" evidence="1">
    <location>
        <begin position="16"/>
        <end position="37"/>
    </location>
</feature>
<feature type="transmembrane region" description="Helical" evidence="1">
    <location>
        <begin position="101"/>
        <end position="120"/>
    </location>
</feature>
<organism evidence="2 3">
    <name type="scientific">Sedimentitalea nanhaiensis</name>
    <dbReference type="NCBI Taxonomy" id="999627"/>
    <lineage>
        <taxon>Bacteria</taxon>
        <taxon>Pseudomonadati</taxon>
        <taxon>Pseudomonadota</taxon>
        <taxon>Alphaproteobacteria</taxon>
        <taxon>Rhodobacterales</taxon>
        <taxon>Paracoccaceae</taxon>
        <taxon>Sedimentitalea</taxon>
    </lineage>
</organism>
<keyword evidence="1" id="KW-0812">Transmembrane</keyword>
<keyword evidence="1" id="KW-0472">Membrane</keyword>
<dbReference type="OrthoDB" id="2955631at2"/>
<reference evidence="2 3" key="1">
    <citation type="submission" date="2016-10" db="EMBL/GenBank/DDBJ databases">
        <authorList>
            <person name="de Groot N.N."/>
        </authorList>
    </citation>
    <scope>NUCLEOTIDE SEQUENCE [LARGE SCALE GENOMIC DNA]</scope>
    <source>
        <strain evidence="2 3">CGMCC 1.10959</strain>
    </source>
</reference>
<dbReference type="Pfam" id="PF10011">
    <property type="entry name" value="DUF2254"/>
    <property type="match status" value="1"/>
</dbReference>
<dbReference type="EMBL" id="FPAW01000023">
    <property type="protein sequence ID" value="SFU07346.1"/>
    <property type="molecule type" value="Genomic_DNA"/>
</dbReference>
<dbReference type="STRING" id="999627.SAMN05216236_12360"/>
<gene>
    <name evidence="2" type="ORF">SAMN05216236_12360</name>
</gene>
<dbReference type="InterPro" id="IPR018723">
    <property type="entry name" value="DUF2254_membrane"/>
</dbReference>
<accession>A0A1I7D6P0</accession>
<keyword evidence="1" id="KW-1133">Transmembrane helix</keyword>
<protein>
    <submittedName>
        <fullName evidence="2">Uncharacterized membrane protein</fullName>
    </submittedName>
</protein>
<evidence type="ECO:0000313" key="3">
    <source>
        <dbReference type="Proteomes" id="UP000182466"/>
    </source>
</evidence>
<name>A0A1I7D6P0_9RHOB</name>
<dbReference type="AlphaFoldDB" id="A0A1I7D6P0"/>
<dbReference type="RefSeq" id="WP_051372525.1">
    <property type="nucleotide sequence ID" value="NZ_FPAW01000023.1"/>
</dbReference>
<dbReference type="eggNOG" id="COG4325">
    <property type="taxonomic scope" value="Bacteria"/>
</dbReference>
<feature type="transmembrane region" description="Helical" evidence="1">
    <location>
        <begin position="57"/>
        <end position="80"/>
    </location>
</feature>
<sequence>MIVTFWRLALQLSRRLYFRVLMIACLALISLGVAKLLGPVIPDGFSDIIGAKAVDPILTTLAASMLSVTIFSLTIMTATYRSASSQWSPRTHVILRDDTTTHSVLAIFVGAYLFALLAIVLRATHFFGEREIVVLFVFTILVIAMILLSLVRWIAHLDKLGSLEETADQVQQRTETAMRALARTPCLRARALTDSQAGELGRFYPVRAKTPGYIQQIFPEQMQEAADAAEAQIYVTAGIGSYVQTGDVLAYVAAEDGEDKLAGEVESAILIASARSFQQDPGFGLSVLSEIGLRALSPGINDPETAIAMVHRLSSMLALLDTVARDDDAARLDRVWMRKLDLEAFFRGSFDRLAREAGTAVEVHLVIADELQNLAERDSRALAVASRASRDRCATRARRALQDDPDLDRYLAAIGQV</sequence>
<keyword evidence="3" id="KW-1185">Reference proteome</keyword>